<dbReference type="InterPro" id="IPR002171">
    <property type="entry name" value="Ribosomal_uL2"/>
</dbReference>
<organism evidence="5 6">
    <name type="scientific">Kalanchoe fedtschenkoi</name>
    <name type="common">Lavender scallops</name>
    <name type="synonym">South American air plant</name>
    <dbReference type="NCBI Taxonomy" id="63787"/>
    <lineage>
        <taxon>Eukaryota</taxon>
        <taxon>Viridiplantae</taxon>
        <taxon>Streptophyta</taxon>
        <taxon>Embryophyta</taxon>
        <taxon>Tracheophyta</taxon>
        <taxon>Spermatophyta</taxon>
        <taxon>Magnoliopsida</taxon>
        <taxon>eudicotyledons</taxon>
        <taxon>Gunneridae</taxon>
        <taxon>Pentapetalae</taxon>
        <taxon>Saxifragales</taxon>
        <taxon>Crassulaceae</taxon>
        <taxon>Kalanchoe</taxon>
    </lineage>
</organism>
<evidence type="ECO:0000313" key="6">
    <source>
        <dbReference type="Proteomes" id="UP000594263"/>
    </source>
</evidence>
<comment type="similarity">
    <text evidence="1">Belongs to the universal ribosomal protein uL2 family.</text>
</comment>
<dbReference type="GO" id="GO:0003735">
    <property type="term" value="F:structural constituent of ribosome"/>
    <property type="evidence" value="ECO:0007669"/>
    <property type="project" value="InterPro"/>
</dbReference>
<dbReference type="InterPro" id="IPR022669">
    <property type="entry name" value="Ribosomal_uL2_C"/>
</dbReference>
<feature type="domain" description="Large ribosomal subunit protein uL2 C-terminal" evidence="4">
    <location>
        <begin position="12"/>
        <end position="98"/>
    </location>
</feature>
<keyword evidence="3" id="KW-0687">Ribonucleoprotein</keyword>
<dbReference type="Gramene" id="Kaladp0048s0799.1.v1.1">
    <property type="protein sequence ID" value="Kaladp0048s0799.1.v1.1"/>
    <property type="gene ID" value="Kaladp0048s0799.v1.1"/>
</dbReference>
<dbReference type="SUPFAM" id="SSF50104">
    <property type="entry name" value="Translation proteins SH3-like domain"/>
    <property type="match status" value="1"/>
</dbReference>
<dbReference type="GO" id="GO:0032543">
    <property type="term" value="P:mitochondrial translation"/>
    <property type="evidence" value="ECO:0007669"/>
    <property type="project" value="TreeGrafter"/>
</dbReference>
<protein>
    <recommendedName>
        <fullName evidence="4">Large ribosomal subunit protein uL2 C-terminal domain-containing protein</fullName>
    </recommendedName>
</protein>
<evidence type="ECO:0000256" key="3">
    <source>
        <dbReference type="ARBA" id="ARBA00023274"/>
    </source>
</evidence>
<dbReference type="GO" id="GO:0005762">
    <property type="term" value="C:mitochondrial large ribosomal subunit"/>
    <property type="evidence" value="ECO:0007669"/>
    <property type="project" value="TreeGrafter"/>
</dbReference>
<evidence type="ECO:0000313" key="5">
    <source>
        <dbReference type="EnsemblPlants" id="Kaladp0048s0799.1.v1.1"/>
    </source>
</evidence>
<name>A0A7N0ZXH9_KALFE</name>
<proteinExistence type="inferred from homology"/>
<dbReference type="SMART" id="SM01382">
    <property type="entry name" value="Ribosomal_L2_C"/>
    <property type="match status" value="1"/>
</dbReference>
<dbReference type="Gene3D" id="4.10.950.10">
    <property type="entry name" value="Ribosomal protein L2, domain 3"/>
    <property type="match status" value="1"/>
</dbReference>
<reference evidence="5" key="1">
    <citation type="submission" date="2021-01" db="UniProtKB">
        <authorList>
            <consortium name="EnsemblPlants"/>
        </authorList>
    </citation>
    <scope>IDENTIFICATION</scope>
</reference>
<dbReference type="InterPro" id="IPR008991">
    <property type="entry name" value="Translation_prot_SH3-like_sf"/>
</dbReference>
<accession>A0A7N0ZXH9</accession>
<evidence type="ECO:0000256" key="2">
    <source>
        <dbReference type="ARBA" id="ARBA00022980"/>
    </source>
</evidence>
<sequence length="103" mass="11191">MVETVKENEGDARVGRAVSGCYGVGGLLCWTGLRLSTTVGQVRNVGVNQKSLGRVGSKYWLGKRLIVRGVVMNPVDNPHGMVKTPIGRKRPTTFCSYPALERC</sequence>
<dbReference type="InterPro" id="IPR014726">
    <property type="entry name" value="Ribosomal_uL2_dom3"/>
</dbReference>
<evidence type="ECO:0000259" key="4">
    <source>
        <dbReference type="SMART" id="SM01382"/>
    </source>
</evidence>
<dbReference type="EnsemblPlants" id="Kaladp0048s0799.1.v1.1">
    <property type="protein sequence ID" value="Kaladp0048s0799.1.v1.1"/>
    <property type="gene ID" value="Kaladp0048s0799.v1.1"/>
</dbReference>
<dbReference type="GO" id="GO:0003723">
    <property type="term" value="F:RNA binding"/>
    <property type="evidence" value="ECO:0007669"/>
    <property type="project" value="TreeGrafter"/>
</dbReference>
<dbReference type="PANTHER" id="PTHR13691">
    <property type="entry name" value="RIBOSOMAL PROTEIN L2"/>
    <property type="match status" value="1"/>
</dbReference>
<dbReference type="PANTHER" id="PTHR13691:SF5">
    <property type="entry name" value="LARGE RIBOSOMAL SUBUNIT PROTEIN UL2M"/>
    <property type="match status" value="1"/>
</dbReference>
<dbReference type="AlphaFoldDB" id="A0A7N0ZXH9"/>
<evidence type="ECO:0000256" key="1">
    <source>
        <dbReference type="ARBA" id="ARBA00005636"/>
    </source>
</evidence>
<keyword evidence="6" id="KW-1185">Reference proteome</keyword>
<keyword evidence="2" id="KW-0689">Ribosomal protein</keyword>
<dbReference type="Proteomes" id="UP000594263">
    <property type="component" value="Unplaced"/>
</dbReference>
<dbReference type="Pfam" id="PF03947">
    <property type="entry name" value="Ribosomal_L2_C"/>
    <property type="match status" value="1"/>
</dbReference>